<evidence type="ECO:0000256" key="1">
    <source>
        <dbReference type="SAM" id="Phobius"/>
    </source>
</evidence>
<keyword evidence="1" id="KW-0472">Membrane</keyword>
<dbReference type="EnsemblPlants" id="Kaladp0048s0380.1.v1.1">
    <property type="protein sequence ID" value="Kaladp0048s0380.1.v1.1.CDS.1"/>
    <property type="gene ID" value="Kaladp0048s0380.v1.1"/>
</dbReference>
<keyword evidence="3" id="KW-1185">Reference proteome</keyword>
<proteinExistence type="predicted"/>
<dbReference type="OMA" id="MCCGTRV"/>
<keyword evidence="1" id="KW-0812">Transmembrane</keyword>
<protein>
    <submittedName>
        <fullName evidence="2">Uncharacterized protein</fullName>
    </submittedName>
</protein>
<dbReference type="Gramene" id="Kaladp0048s0380.1.v1.1">
    <property type="protein sequence ID" value="Kaladp0048s0380.1.v1.1.CDS.1"/>
    <property type="gene ID" value="Kaladp0048s0380.v1.1"/>
</dbReference>
<dbReference type="Proteomes" id="UP000594263">
    <property type="component" value="Unplaced"/>
</dbReference>
<dbReference type="AlphaFoldDB" id="A0A7N0ZY82"/>
<dbReference type="PANTHER" id="PTHR36753">
    <property type="entry name" value="TRANSMEMBRANE PROTEIN"/>
    <property type="match status" value="1"/>
</dbReference>
<keyword evidence="1" id="KW-1133">Transmembrane helix</keyword>
<organism evidence="2 3">
    <name type="scientific">Kalanchoe fedtschenkoi</name>
    <name type="common">Lavender scallops</name>
    <name type="synonym">South American air plant</name>
    <dbReference type="NCBI Taxonomy" id="63787"/>
    <lineage>
        <taxon>Eukaryota</taxon>
        <taxon>Viridiplantae</taxon>
        <taxon>Streptophyta</taxon>
        <taxon>Embryophyta</taxon>
        <taxon>Tracheophyta</taxon>
        <taxon>Spermatophyta</taxon>
        <taxon>Magnoliopsida</taxon>
        <taxon>eudicotyledons</taxon>
        <taxon>Gunneridae</taxon>
        <taxon>Pentapetalae</taxon>
        <taxon>Saxifragales</taxon>
        <taxon>Crassulaceae</taxon>
        <taxon>Kalanchoe</taxon>
    </lineage>
</organism>
<sequence length="69" mass="7341">MCCGARACTLCICLIAVVVVVGVFFGFGVYKDGFHKLKEVFHACDPSVAGSVCGRRPFVSYAPPPSSLR</sequence>
<name>A0A7N0ZY82_KALFE</name>
<dbReference type="PANTHER" id="PTHR36753:SF2">
    <property type="entry name" value="TRANSMEMBRANE PROTEIN"/>
    <property type="match status" value="1"/>
</dbReference>
<feature type="transmembrane region" description="Helical" evidence="1">
    <location>
        <begin position="7"/>
        <end position="30"/>
    </location>
</feature>
<accession>A0A7N0ZY82</accession>
<evidence type="ECO:0000313" key="3">
    <source>
        <dbReference type="Proteomes" id="UP000594263"/>
    </source>
</evidence>
<evidence type="ECO:0000313" key="2">
    <source>
        <dbReference type="EnsemblPlants" id="Kaladp0048s0380.1.v1.1.CDS.1"/>
    </source>
</evidence>
<reference evidence="2" key="1">
    <citation type="submission" date="2021-01" db="UniProtKB">
        <authorList>
            <consortium name="EnsemblPlants"/>
        </authorList>
    </citation>
    <scope>IDENTIFICATION</scope>
</reference>